<evidence type="ECO:0000313" key="13">
    <source>
        <dbReference type="Proteomes" id="UP000007382"/>
    </source>
</evidence>
<dbReference type="SUPFAM" id="SSF63380">
    <property type="entry name" value="Riboflavin synthase domain-like"/>
    <property type="match status" value="2"/>
</dbReference>
<evidence type="ECO:0000259" key="11">
    <source>
        <dbReference type="PROSITE" id="PS51177"/>
    </source>
</evidence>
<dbReference type="EC" id="2.5.1.9" evidence="4 9"/>
<comment type="catalytic activity">
    <reaction evidence="1">
        <text>2 6,7-dimethyl-8-(1-D-ribityl)lumazine + H(+) = 5-amino-6-(D-ribitylamino)uracil + riboflavin</text>
        <dbReference type="Rhea" id="RHEA:20772"/>
        <dbReference type="ChEBI" id="CHEBI:15378"/>
        <dbReference type="ChEBI" id="CHEBI:15934"/>
        <dbReference type="ChEBI" id="CHEBI:57986"/>
        <dbReference type="ChEBI" id="CHEBI:58201"/>
        <dbReference type="EC" id="2.5.1.9"/>
    </reaction>
</comment>
<dbReference type="eggNOG" id="COG0307">
    <property type="taxonomic scope" value="Bacteria"/>
</dbReference>
<feature type="domain" description="Lumazine-binding" evidence="11">
    <location>
        <begin position="99"/>
        <end position="201"/>
    </location>
</feature>
<name>I0IN34_LEPFC</name>
<evidence type="ECO:0000256" key="5">
    <source>
        <dbReference type="ARBA" id="ARBA00013950"/>
    </source>
</evidence>
<organism evidence="12 13">
    <name type="scientific">Leptospirillum ferrooxidans (strain C2-3)</name>
    <dbReference type="NCBI Taxonomy" id="1162668"/>
    <lineage>
        <taxon>Bacteria</taxon>
        <taxon>Pseudomonadati</taxon>
        <taxon>Nitrospirota</taxon>
        <taxon>Nitrospiria</taxon>
        <taxon>Nitrospirales</taxon>
        <taxon>Nitrospiraceae</taxon>
        <taxon>Leptospirillum</taxon>
    </lineage>
</organism>
<gene>
    <name evidence="12" type="ordered locus">LFE_0979</name>
</gene>
<keyword evidence="6" id="KW-0686">Riboflavin biosynthesis</keyword>
<evidence type="ECO:0000256" key="8">
    <source>
        <dbReference type="ARBA" id="ARBA00022737"/>
    </source>
</evidence>
<reference evidence="13" key="2">
    <citation type="submission" date="2012-03" db="EMBL/GenBank/DDBJ databases">
        <title>The complete genome sequence of the pioneer microbe on fresh volcanic deposit, Leptospirillum ferrooxidans strain C2-3.</title>
        <authorList>
            <person name="Fujimura R."/>
            <person name="Sato Y."/>
            <person name="Nishizawa T."/>
            <person name="Nanba K."/>
            <person name="Oshima K."/>
            <person name="Hattori M."/>
            <person name="Kamijo T."/>
            <person name="Ohta H."/>
        </authorList>
    </citation>
    <scope>NUCLEOTIDE SEQUENCE [LARGE SCALE GENOMIC DNA]</scope>
    <source>
        <strain evidence="13">C2-3</strain>
    </source>
</reference>
<dbReference type="STRING" id="1162668.LFE_0979"/>
<dbReference type="KEGG" id="lfc:LFE_0979"/>
<dbReference type="InterPro" id="IPR017938">
    <property type="entry name" value="Riboflavin_synthase-like_b-brl"/>
</dbReference>
<protein>
    <recommendedName>
        <fullName evidence="5 9">Riboflavin synthase</fullName>
        <ecNumber evidence="4 9">2.5.1.9</ecNumber>
    </recommendedName>
</protein>
<dbReference type="PANTHER" id="PTHR21098:SF12">
    <property type="entry name" value="RIBOFLAVIN SYNTHASE"/>
    <property type="match status" value="1"/>
</dbReference>
<dbReference type="CDD" id="cd00402">
    <property type="entry name" value="Riboflavin_synthase_like"/>
    <property type="match status" value="1"/>
</dbReference>
<comment type="function">
    <text evidence="2">Catalyzes the dismutation of two molecules of 6,7-dimethyl-8-ribityllumazine, resulting in the formation of riboflavin and 5-amino-6-(D-ribitylamino)uracil.</text>
</comment>
<evidence type="ECO:0000256" key="2">
    <source>
        <dbReference type="ARBA" id="ARBA00002803"/>
    </source>
</evidence>
<proteinExistence type="predicted"/>
<evidence type="ECO:0000256" key="6">
    <source>
        <dbReference type="ARBA" id="ARBA00022619"/>
    </source>
</evidence>
<dbReference type="EMBL" id="AP012342">
    <property type="protein sequence ID" value="BAM06683.1"/>
    <property type="molecule type" value="Genomic_DNA"/>
</dbReference>
<evidence type="ECO:0000256" key="7">
    <source>
        <dbReference type="ARBA" id="ARBA00022679"/>
    </source>
</evidence>
<sequence length="214" mass="23033">MFSGIIETVGVLMETEKKHGGMHLVFGGVSFAGELVIGESIAIDGACMTVVRSDGERMSFDVDLSLETLSVTQMGSWTPGRRVNLERALRLSDRLGGHLVLGHVDDTGWLISRRDEGGTTFLTIGVPIRHASLLIPKGSITVDGISLTVNALSDYPEEESVHVELAIIPHTLSATNIGERKPGDLIHIEFDVVGKYILRAGSIEKSGDGTFRPL</sequence>
<dbReference type="AlphaFoldDB" id="I0IN34"/>
<dbReference type="RefSeq" id="WP_014449174.1">
    <property type="nucleotide sequence ID" value="NC_017094.1"/>
</dbReference>
<dbReference type="Proteomes" id="UP000007382">
    <property type="component" value="Chromosome"/>
</dbReference>
<dbReference type="PROSITE" id="PS51177">
    <property type="entry name" value="LUMAZINE_BIND"/>
    <property type="match status" value="2"/>
</dbReference>
<dbReference type="NCBIfam" id="TIGR00187">
    <property type="entry name" value="ribE"/>
    <property type="match status" value="1"/>
</dbReference>
<feature type="domain" description="Lumazine-binding" evidence="11">
    <location>
        <begin position="1"/>
        <end position="98"/>
    </location>
</feature>
<dbReference type="GO" id="GO:0004746">
    <property type="term" value="F:riboflavin synthase activity"/>
    <property type="evidence" value="ECO:0007669"/>
    <property type="project" value="UniProtKB-UniRule"/>
</dbReference>
<dbReference type="InterPro" id="IPR001783">
    <property type="entry name" value="Lumazine-bd"/>
</dbReference>
<dbReference type="InterPro" id="IPR023366">
    <property type="entry name" value="ATP_synth_asu-like_sf"/>
</dbReference>
<keyword evidence="13" id="KW-1185">Reference proteome</keyword>
<evidence type="ECO:0000313" key="12">
    <source>
        <dbReference type="EMBL" id="BAM06683.1"/>
    </source>
</evidence>
<evidence type="ECO:0000256" key="9">
    <source>
        <dbReference type="NCBIfam" id="TIGR00187"/>
    </source>
</evidence>
<evidence type="ECO:0000256" key="3">
    <source>
        <dbReference type="ARBA" id="ARBA00004887"/>
    </source>
</evidence>
<dbReference type="InterPro" id="IPR026017">
    <property type="entry name" value="Lumazine-bd_dom"/>
</dbReference>
<dbReference type="PIRSF" id="PIRSF000498">
    <property type="entry name" value="Riboflavin_syn_A"/>
    <property type="match status" value="1"/>
</dbReference>
<feature type="repeat" description="Lumazine-binding" evidence="10">
    <location>
        <begin position="99"/>
        <end position="201"/>
    </location>
</feature>
<keyword evidence="8" id="KW-0677">Repeat</keyword>
<dbReference type="HOGENOM" id="CLU_034388_2_0_0"/>
<evidence type="ECO:0000256" key="10">
    <source>
        <dbReference type="PROSITE-ProRule" id="PRU00524"/>
    </source>
</evidence>
<keyword evidence="7" id="KW-0808">Transferase</keyword>
<evidence type="ECO:0000256" key="4">
    <source>
        <dbReference type="ARBA" id="ARBA00012827"/>
    </source>
</evidence>
<dbReference type="GO" id="GO:0009231">
    <property type="term" value="P:riboflavin biosynthetic process"/>
    <property type="evidence" value="ECO:0007669"/>
    <property type="project" value="UniProtKB-KW"/>
</dbReference>
<accession>I0IN34</accession>
<dbReference type="PANTHER" id="PTHR21098">
    <property type="entry name" value="RIBOFLAVIN SYNTHASE ALPHA CHAIN"/>
    <property type="match status" value="1"/>
</dbReference>
<comment type="pathway">
    <text evidence="3">Cofactor biosynthesis; riboflavin biosynthesis; riboflavin from 2-hydroxy-3-oxobutyl phosphate and 5-amino-6-(D-ribitylamino)uracil: step 2/2.</text>
</comment>
<dbReference type="PATRIC" id="fig|1162668.3.peg.1130"/>
<dbReference type="OrthoDB" id="9788537at2"/>
<feature type="repeat" description="Lumazine-binding" evidence="10">
    <location>
        <begin position="1"/>
        <end position="98"/>
    </location>
</feature>
<evidence type="ECO:0000256" key="1">
    <source>
        <dbReference type="ARBA" id="ARBA00000968"/>
    </source>
</evidence>
<dbReference type="Pfam" id="PF00677">
    <property type="entry name" value="Lum_binding"/>
    <property type="match status" value="2"/>
</dbReference>
<dbReference type="NCBIfam" id="NF006767">
    <property type="entry name" value="PRK09289.1"/>
    <property type="match status" value="1"/>
</dbReference>
<dbReference type="Gene3D" id="2.40.30.20">
    <property type="match status" value="2"/>
</dbReference>
<reference evidence="12 13" key="1">
    <citation type="journal article" date="2012" name="J. Bacteriol.">
        <title>Complete Genome Sequence of Leptospirillum ferrooxidans Strain C2-3, Isolated from a Fresh Volcanic Ash Deposit on the Island of Miyake, Japan.</title>
        <authorList>
            <person name="Fujimura R."/>
            <person name="Sato Y."/>
            <person name="Nishizawa T."/>
            <person name="Oshima K."/>
            <person name="Kim S.-W."/>
            <person name="Hattori M."/>
            <person name="Kamijo T."/>
            <person name="Ohta H."/>
        </authorList>
    </citation>
    <scope>NUCLEOTIDE SEQUENCE [LARGE SCALE GENOMIC DNA]</scope>
    <source>
        <strain evidence="12 13">C2-3</strain>
    </source>
</reference>